<feature type="transmembrane region" description="Helical" evidence="2">
    <location>
        <begin position="123"/>
        <end position="146"/>
    </location>
</feature>
<evidence type="ECO:0008006" key="5">
    <source>
        <dbReference type="Google" id="ProtNLM"/>
    </source>
</evidence>
<feature type="compositionally biased region" description="Polar residues" evidence="1">
    <location>
        <begin position="248"/>
        <end position="258"/>
    </location>
</feature>
<gene>
    <name evidence="3" type="ORF">TRM7557_00851</name>
</gene>
<dbReference type="STRING" id="928856.SAMN04488049_11277"/>
<accession>A0A0P1G3D6</accession>
<reference evidence="3 4" key="1">
    <citation type="submission" date="2015-09" db="EMBL/GenBank/DDBJ databases">
        <authorList>
            <consortium name="Swine Surveillance"/>
        </authorList>
    </citation>
    <scope>NUCLEOTIDE SEQUENCE [LARGE SCALE GENOMIC DNA]</scope>
    <source>
        <strain evidence="3 4">CECT 7557</strain>
    </source>
</reference>
<protein>
    <recommendedName>
        <fullName evidence="5">DUF599 domain-containing protein</fullName>
    </recommendedName>
</protein>
<dbReference type="PANTHER" id="PTHR31168:SF1">
    <property type="entry name" value="DUF599 FAMILY PROTEIN"/>
    <property type="match status" value="1"/>
</dbReference>
<keyword evidence="2" id="KW-0812">Transmembrane</keyword>
<keyword evidence="4" id="KW-1185">Reference proteome</keyword>
<sequence>MTWTTPWMLTWTERLTLFSTLDFIALGLLALAWFWIGWRIENPRPDQPSVSNLMADFRREWMAQMVARSPRIFDSQVIASLRQAAAFFASAAMIALGGGLALVGNTEQLAGVAQDLTLASTPVFVFEIKILASLAFLTNAFLVFVWSHRLFGYCSVLMAAVPNEASDPDAYPRARQAAEINITAARSFNRGLRSTYFALAALAWLAGPLALIAATLVTTAVLFRREFVSQSRAILLESTARFAPVSRPVSQPVSQPASQPDARAASQADTKS</sequence>
<dbReference type="AlphaFoldDB" id="A0A0P1G3D6"/>
<feature type="transmembrane region" description="Helical" evidence="2">
    <location>
        <begin position="196"/>
        <end position="223"/>
    </location>
</feature>
<dbReference type="Pfam" id="PF04654">
    <property type="entry name" value="DUF599"/>
    <property type="match status" value="1"/>
</dbReference>
<evidence type="ECO:0000313" key="3">
    <source>
        <dbReference type="EMBL" id="CUH76342.1"/>
    </source>
</evidence>
<dbReference type="InterPro" id="IPR006747">
    <property type="entry name" value="DUF599"/>
</dbReference>
<dbReference type="PANTHER" id="PTHR31168">
    <property type="entry name" value="OS02G0292800 PROTEIN"/>
    <property type="match status" value="1"/>
</dbReference>
<evidence type="ECO:0000256" key="2">
    <source>
        <dbReference type="SAM" id="Phobius"/>
    </source>
</evidence>
<dbReference type="EMBL" id="CYSD01000014">
    <property type="protein sequence ID" value="CUH76342.1"/>
    <property type="molecule type" value="Genomic_DNA"/>
</dbReference>
<proteinExistence type="predicted"/>
<dbReference type="Proteomes" id="UP000052022">
    <property type="component" value="Unassembled WGS sequence"/>
</dbReference>
<evidence type="ECO:0000256" key="1">
    <source>
        <dbReference type="SAM" id="MobiDB-lite"/>
    </source>
</evidence>
<keyword evidence="2" id="KW-1133">Transmembrane helix</keyword>
<feature type="region of interest" description="Disordered" evidence="1">
    <location>
        <begin position="244"/>
        <end position="272"/>
    </location>
</feature>
<feature type="transmembrane region" description="Helical" evidence="2">
    <location>
        <begin position="15"/>
        <end position="36"/>
    </location>
</feature>
<organism evidence="3 4">
    <name type="scientific">Tritonibacter multivorans</name>
    <dbReference type="NCBI Taxonomy" id="928856"/>
    <lineage>
        <taxon>Bacteria</taxon>
        <taxon>Pseudomonadati</taxon>
        <taxon>Pseudomonadota</taxon>
        <taxon>Alphaproteobacteria</taxon>
        <taxon>Rhodobacterales</taxon>
        <taxon>Paracoccaceae</taxon>
        <taxon>Tritonibacter</taxon>
    </lineage>
</organism>
<feature type="transmembrane region" description="Helical" evidence="2">
    <location>
        <begin position="84"/>
        <end position="103"/>
    </location>
</feature>
<keyword evidence="2" id="KW-0472">Membrane</keyword>
<name>A0A0P1G3D6_9RHOB</name>
<evidence type="ECO:0000313" key="4">
    <source>
        <dbReference type="Proteomes" id="UP000052022"/>
    </source>
</evidence>
<dbReference type="RefSeq" id="WP_235811391.1">
    <property type="nucleotide sequence ID" value="NZ_CYSD01000014.1"/>
</dbReference>